<name>A0ABW9CYY5_9BURK</name>
<sequence length="177" mass="19482">MLHHPTVDKLHALRLSGMAAALAEQQAQEGIDRLGFEERLGLLVEREASQRESRQTTARLRRAKLKFSGASPEDIDYRTARGLDRALTARLLTCEWIRERQNLILVAPTGLGKSWLGCAFAVQACRQGFSACSRRAVGSSYRSVRSAAAARGTLSTRSMAQSSRGLRLQSLARTQTV</sequence>
<protein>
    <submittedName>
        <fullName evidence="2">ATP-binding protein</fullName>
    </submittedName>
</protein>
<gene>
    <name evidence="2" type="ORF">PQR08_37095</name>
</gene>
<reference evidence="2 3" key="1">
    <citation type="journal article" date="2024" name="Chem. Sci.">
        <title>Discovery of megapolipeptins by genome mining of a Burkholderiales bacteria collection.</title>
        <authorList>
            <person name="Paulo B.S."/>
            <person name="Recchia M.J.J."/>
            <person name="Lee S."/>
            <person name="Fergusson C.H."/>
            <person name="Romanowski S.B."/>
            <person name="Hernandez A."/>
            <person name="Krull N."/>
            <person name="Liu D.Y."/>
            <person name="Cavanagh H."/>
            <person name="Bos A."/>
            <person name="Gray C.A."/>
            <person name="Murphy B.T."/>
            <person name="Linington R.G."/>
            <person name="Eustaquio A.S."/>
        </authorList>
    </citation>
    <scope>NUCLEOTIDE SEQUENCE [LARGE SCALE GENOMIC DNA]</scope>
    <source>
        <strain evidence="2 3">RL17-374-BIF-D</strain>
    </source>
</reference>
<evidence type="ECO:0000313" key="3">
    <source>
        <dbReference type="Proteomes" id="UP001629462"/>
    </source>
</evidence>
<organism evidence="2 3">
    <name type="scientific">Caballeronia jiangsuensis</name>
    <dbReference type="NCBI Taxonomy" id="1458357"/>
    <lineage>
        <taxon>Bacteria</taxon>
        <taxon>Pseudomonadati</taxon>
        <taxon>Pseudomonadota</taxon>
        <taxon>Betaproteobacteria</taxon>
        <taxon>Burkholderiales</taxon>
        <taxon>Burkholderiaceae</taxon>
        <taxon>Caballeronia</taxon>
    </lineage>
</organism>
<keyword evidence="2" id="KW-0067">ATP-binding</keyword>
<evidence type="ECO:0000313" key="2">
    <source>
        <dbReference type="EMBL" id="MFM0523044.1"/>
    </source>
</evidence>
<accession>A0ABW9CYY5</accession>
<dbReference type="RefSeq" id="WP_408164243.1">
    <property type="nucleotide sequence ID" value="NZ_JAQQDB010000068.1"/>
</dbReference>
<proteinExistence type="predicted"/>
<comment type="caution">
    <text evidence="2">The sequence shown here is derived from an EMBL/GenBank/DDBJ whole genome shotgun (WGS) entry which is preliminary data.</text>
</comment>
<dbReference type="GO" id="GO:0005524">
    <property type="term" value="F:ATP binding"/>
    <property type="evidence" value="ECO:0007669"/>
    <property type="project" value="UniProtKB-KW"/>
</dbReference>
<keyword evidence="2" id="KW-0547">Nucleotide-binding</keyword>
<dbReference type="Pfam" id="PF01695">
    <property type="entry name" value="IstB_IS21"/>
    <property type="match status" value="1"/>
</dbReference>
<dbReference type="InterPro" id="IPR002611">
    <property type="entry name" value="IstB_ATP-bd"/>
</dbReference>
<dbReference type="EMBL" id="JAQQDB010000068">
    <property type="protein sequence ID" value="MFM0523044.1"/>
    <property type="molecule type" value="Genomic_DNA"/>
</dbReference>
<evidence type="ECO:0000259" key="1">
    <source>
        <dbReference type="Pfam" id="PF01695"/>
    </source>
</evidence>
<dbReference type="Gene3D" id="3.40.50.300">
    <property type="entry name" value="P-loop containing nucleotide triphosphate hydrolases"/>
    <property type="match status" value="1"/>
</dbReference>
<keyword evidence="3" id="KW-1185">Reference proteome</keyword>
<dbReference type="InterPro" id="IPR027417">
    <property type="entry name" value="P-loop_NTPase"/>
</dbReference>
<dbReference type="Proteomes" id="UP001629462">
    <property type="component" value="Unassembled WGS sequence"/>
</dbReference>
<feature type="domain" description="IstB-like ATP-binding" evidence="1">
    <location>
        <begin position="10"/>
        <end position="131"/>
    </location>
</feature>
<dbReference type="SUPFAM" id="SSF52540">
    <property type="entry name" value="P-loop containing nucleoside triphosphate hydrolases"/>
    <property type="match status" value="1"/>
</dbReference>